<dbReference type="Pfam" id="PF07998">
    <property type="entry name" value="Peptidase_M54"/>
    <property type="match status" value="1"/>
</dbReference>
<evidence type="ECO:0000256" key="3">
    <source>
        <dbReference type="ARBA" id="ARBA00022723"/>
    </source>
</evidence>
<proteinExistence type="predicted"/>
<evidence type="ECO:0008006" key="9">
    <source>
        <dbReference type="Google" id="ProtNLM"/>
    </source>
</evidence>
<organism evidence="7 8">
    <name type="scientific">Anaeromyxobacter paludicola</name>
    <dbReference type="NCBI Taxonomy" id="2918171"/>
    <lineage>
        <taxon>Bacteria</taxon>
        <taxon>Pseudomonadati</taxon>
        <taxon>Myxococcota</taxon>
        <taxon>Myxococcia</taxon>
        <taxon>Myxococcales</taxon>
        <taxon>Cystobacterineae</taxon>
        <taxon>Anaeromyxobacteraceae</taxon>
        <taxon>Anaeromyxobacter</taxon>
    </lineage>
</organism>
<protein>
    <recommendedName>
        <fullName evidence="9">Archaemetzincin</fullName>
    </recommendedName>
</protein>
<dbReference type="RefSeq" id="WP_248343361.1">
    <property type="nucleotide sequence ID" value="NZ_AP025592.1"/>
</dbReference>
<keyword evidence="6" id="KW-0482">Metalloprotease</keyword>
<dbReference type="Gene3D" id="3.40.390.10">
    <property type="entry name" value="Collagenase (Catalytic Domain)"/>
    <property type="match status" value="1"/>
</dbReference>
<name>A0ABM7XFY0_9BACT</name>
<keyword evidence="5" id="KW-0862">Zinc</keyword>
<evidence type="ECO:0000256" key="6">
    <source>
        <dbReference type="ARBA" id="ARBA00023049"/>
    </source>
</evidence>
<gene>
    <name evidence="7" type="ORF">AMPC_39140</name>
</gene>
<dbReference type="InterPro" id="IPR024079">
    <property type="entry name" value="MetalloPept_cat_dom_sf"/>
</dbReference>
<evidence type="ECO:0000313" key="8">
    <source>
        <dbReference type="Proteomes" id="UP001162734"/>
    </source>
</evidence>
<dbReference type="EMBL" id="AP025592">
    <property type="protein sequence ID" value="BDG10801.1"/>
    <property type="molecule type" value="Genomic_DNA"/>
</dbReference>
<dbReference type="Proteomes" id="UP001162734">
    <property type="component" value="Chromosome"/>
</dbReference>
<keyword evidence="3" id="KW-0479">Metal-binding</keyword>
<evidence type="ECO:0000313" key="7">
    <source>
        <dbReference type="EMBL" id="BDG10801.1"/>
    </source>
</evidence>
<comment type="cofactor">
    <cofactor evidence="1">
        <name>Zn(2+)</name>
        <dbReference type="ChEBI" id="CHEBI:29105"/>
    </cofactor>
</comment>
<evidence type="ECO:0000256" key="2">
    <source>
        <dbReference type="ARBA" id="ARBA00022670"/>
    </source>
</evidence>
<keyword evidence="8" id="KW-1185">Reference proteome</keyword>
<keyword evidence="4" id="KW-0378">Hydrolase</keyword>
<dbReference type="SUPFAM" id="SSF55486">
    <property type="entry name" value="Metalloproteases ('zincins'), catalytic domain"/>
    <property type="match status" value="1"/>
</dbReference>
<keyword evidence="2" id="KW-0645">Protease</keyword>
<dbReference type="InterPro" id="IPR012962">
    <property type="entry name" value="Pept_M54_archaemetzincn"/>
</dbReference>
<sequence>MIRIVTLEPYDPEDLAALSRTLFQAYGLGTEHAGSKPLPAEAETNDGRYDAARILSEVEPIKTFADDKVLYLTSAPIRVKPGPLGEPPSWCYAVFGGDRAVLSTGRIPARGATEASIEDYRQRLAREAIHSVGHLWELHHCYDPRCAMHPSWSPNLPEHPEQHLCTFCREKSERRIRMSKT</sequence>
<evidence type="ECO:0000256" key="5">
    <source>
        <dbReference type="ARBA" id="ARBA00022833"/>
    </source>
</evidence>
<reference evidence="8" key="1">
    <citation type="journal article" date="2022" name="Int. J. Syst. Evol. Microbiol.">
        <title>Anaeromyxobacter oryzae sp. nov., Anaeromyxobacter diazotrophicus sp. nov. and Anaeromyxobacter paludicola sp. nov., isolated from paddy soils.</title>
        <authorList>
            <person name="Itoh H."/>
            <person name="Xu Z."/>
            <person name="Mise K."/>
            <person name="Masuda Y."/>
            <person name="Ushijima N."/>
            <person name="Hayakawa C."/>
            <person name="Shiratori Y."/>
            <person name="Senoo K."/>
        </authorList>
    </citation>
    <scope>NUCLEOTIDE SEQUENCE [LARGE SCALE GENOMIC DNA]</scope>
    <source>
        <strain evidence="8">Red630</strain>
    </source>
</reference>
<accession>A0ABM7XFY0</accession>
<evidence type="ECO:0000256" key="4">
    <source>
        <dbReference type="ARBA" id="ARBA00022801"/>
    </source>
</evidence>
<evidence type="ECO:0000256" key="1">
    <source>
        <dbReference type="ARBA" id="ARBA00001947"/>
    </source>
</evidence>